<sequence length="430" mass="47417">MKLLLPATCTALDLHEALTNIDPLTVSELDLTNCVIATIQDGLSEYIGLCTNLQSLKCVACPIHVSNLLWLLQGRLPKLENLEFSLSLRHSDINKEIGKVIEGLRQVPRKTGNNLREVYVEMWGDENAVLLRWMLALCLNVTAIHAHLARGDVRLCLLQMESIILQLPRLSVFTFSSDVPAAGVDEPFPITVLNKHALVCANKPLMPLPMAEGAYLSGLREFFSAFRCLVQLNIASFHFGVDIDVTLLLRDAGLESLQALSTPPCALGHRHAVRRLAEACPQLVELDVRMGQSGTQLGCTVCEQLEFQLDSDDMIALQEHGPPHSRSRLVRLTLNGMLRLESLLFLEHCKVDELRLVDCADVSQFTDIGNILALNNMLTSLLIRNAALPFGTCNLLAEHFDCLCDQSTLFFFPFGDDPVEPGGDGMGWGG</sequence>
<proteinExistence type="predicted"/>
<comment type="caution">
    <text evidence="1">The sequence shown here is derived from an EMBL/GenBank/DDBJ whole genome shotgun (WGS) entry which is preliminary data.</text>
</comment>
<evidence type="ECO:0000313" key="2">
    <source>
        <dbReference type="Proteomes" id="UP000821866"/>
    </source>
</evidence>
<dbReference type="AlphaFoldDB" id="A0A9J6EJ92"/>
<reference evidence="1" key="1">
    <citation type="journal article" date="2020" name="Cell">
        <title>Large-Scale Comparative Analyses of Tick Genomes Elucidate Their Genetic Diversity and Vector Capacities.</title>
        <authorList>
            <consortium name="Tick Genome and Microbiome Consortium (TIGMIC)"/>
            <person name="Jia N."/>
            <person name="Wang J."/>
            <person name="Shi W."/>
            <person name="Du L."/>
            <person name="Sun Y."/>
            <person name="Zhan W."/>
            <person name="Jiang J.F."/>
            <person name="Wang Q."/>
            <person name="Zhang B."/>
            <person name="Ji P."/>
            <person name="Bell-Sakyi L."/>
            <person name="Cui X.M."/>
            <person name="Yuan T.T."/>
            <person name="Jiang B.G."/>
            <person name="Yang W.F."/>
            <person name="Lam T.T."/>
            <person name="Chang Q.C."/>
            <person name="Ding S.J."/>
            <person name="Wang X.J."/>
            <person name="Zhu J.G."/>
            <person name="Ruan X.D."/>
            <person name="Zhao L."/>
            <person name="Wei J.T."/>
            <person name="Ye R.Z."/>
            <person name="Que T.C."/>
            <person name="Du C.H."/>
            <person name="Zhou Y.H."/>
            <person name="Cheng J.X."/>
            <person name="Dai P.F."/>
            <person name="Guo W.B."/>
            <person name="Han X.H."/>
            <person name="Huang E.J."/>
            <person name="Li L.F."/>
            <person name="Wei W."/>
            <person name="Gao Y.C."/>
            <person name="Liu J.Z."/>
            <person name="Shao H.Z."/>
            <person name="Wang X."/>
            <person name="Wang C.C."/>
            <person name="Yang T.C."/>
            <person name="Huo Q.B."/>
            <person name="Li W."/>
            <person name="Chen H.Y."/>
            <person name="Chen S.E."/>
            <person name="Zhou L.G."/>
            <person name="Ni X.B."/>
            <person name="Tian J.H."/>
            <person name="Sheng Y."/>
            <person name="Liu T."/>
            <person name="Pan Y.S."/>
            <person name="Xia L.Y."/>
            <person name="Li J."/>
            <person name="Zhao F."/>
            <person name="Cao W.C."/>
        </authorList>
    </citation>
    <scope>NUCLEOTIDE SEQUENCE</scope>
    <source>
        <strain evidence="1">Rmic-2018</strain>
    </source>
</reference>
<protein>
    <submittedName>
        <fullName evidence="1">Uncharacterized protein</fullName>
    </submittedName>
</protein>
<evidence type="ECO:0000313" key="1">
    <source>
        <dbReference type="EMBL" id="KAH8034180.1"/>
    </source>
</evidence>
<dbReference type="Proteomes" id="UP000821866">
    <property type="component" value="Chromosome 2"/>
</dbReference>
<gene>
    <name evidence="1" type="ORF">HPB51_021591</name>
</gene>
<accession>A0A9J6EJ92</accession>
<dbReference type="EMBL" id="JABSTU010000004">
    <property type="protein sequence ID" value="KAH8034180.1"/>
    <property type="molecule type" value="Genomic_DNA"/>
</dbReference>
<organism evidence="1 2">
    <name type="scientific">Rhipicephalus microplus</name>
    <name type="common">Cattle tick</name>
    <name type="synonym">Boophilus microplus</name>
    <dbReference type="NCBI Taxonomy" id="6941"/>
    <lineage>
        <taxon>Eukaryota</taxon>
        <taxon>Metazoa</taxon>
        <taxon>Ecdysozoa</taxon>
        <taxon>Arthropoda</taxon>
        <taxon>Chelicerata</taxon>
        <taxon>Arachnida</taxon>
        <taxon>Acari</taxon>
        <taxon>Parasitiformes</taxon>
        <taxon>Ixodida</taxon>
        <taxon>Ixodoidea</taxon>
        <taxon>Ixodidae</taxon>
        <taxon>Rhipicephalinae</taxon>
        <taxon>Rhipicephalus</taxon>
        <taxon>Boophilus</taxon>
    </lineage>
</organism>
<reference evidence="1" key="2">
    <citation type="submission" date="2021-09" db="EMBL/GenBank/DDBJ databases">
        <authorList>
            <person name="Jia N."/>
            <person name="Wang J."/>
            <person name="Shi W."/>
            <person name="Du L."/>
            <person name="Sun Y."/>
            <person name="Zhan W."/>
            <person name="Jiang J."/>
            <person name="Wang Q."/>
            <person name="Zhang B."/>
            <person name="Ji P."/>
            <person name="Sakyi L.B."/>
            <person name="Cui X."/>
            <person name="Yuan T."/>
            <person name="Jiang B."/>
            <person name="Yang W."/>
            <person name="Lam T.T.-Y."/>
            <person name="Chang Q."/>
            <person name="Ding S."/>
            <person name="Wang X."/>
            <person name="Zhu J."/>
            <person name="Ruan X."/>
            <person name="Zhao L."/>
            <person name="Wei J."/>
            <person name="Que T."/>
            <person name="Du C."/>
            <person name="Cheng J."/>
            <person name="Dai P."/>
            <person name="Han X."/>
            <person name="Huang E."/>
            <person name="Gao Y."/>
            <person name="Liu J."/>
            <person name="Shao H."/>
            <person name="Ye R."/>
            <person name="Li L."/>
            <person name="Wei W."/>
            <person name="Wang X."/>
            <person name="Wang C."/>
            <person name="Huo Q."/>
            <person name="Li W."/>
            <person name="Guo W."/>
            <person name="Chen H."/>
            <person name="Chen S."/>
            <person name="Zhou L."/>
            <person name="Zhou L."/>
            <person name="Ni X."/>
            <person name="Tian J."/>
            <person name="Zhou Y."/>
            <person name="Sheng Y."/>
            <person name="Liu T."/>
            <person name="Pan Y."/>
            <person name="Xia L."/>
            <person name="Li J."/>
            <person name="Zhao F."/>
            <person name="Cao W."/>
        </authorList>
    </citation>
    <scope>NUCLEOTIDE SEQUENCE</scope>
    <source>
        <strain evidence="1">Rmic-2018</strain>
        <tissue evidence="1">Larvae</tissue>
    </source>
</reference>
<dbReference type="SUPFAM" id="SSF52047">
    <property type="entry name" value="RNI-like"/>
    <property type="match status" value="1"/>
</dbReference>
<keyword evidence="2" id="KW-1185">Reference proteome</keyword>
<name>A0A9J6EJ92_RHIMP</name>